<keyword evidence="2" id="KW-1185">Reference proteome</keyword>
<organism evidence="1 2">
    <name type="scientific">Pseudomonas phage PSA6</name>
    <dbReference type="NCBI Taxonomy" id="3038281"/>
    <lineage>
        <taxon>Viruses</taxon>
        <taxon>Duplodnaviria</taxon>
        <taxon>Heunggongvirae</taxon>
        <taxon>Uroviricota</taxon>
        <taxon>Caudoviricetes</taxon>
        <taxon>Autographivirales</taxon>
        <taxon>Autotranscriptaviridae</taxon>
        <taxon>Studiervirinae</taxon>
        <taxon>Phutvirus</taxon>
        <taxon>Phutvirus PSA6</taxon>
    </lineage>
</organism>
<sequence length="93" mass="10481">MNKASRDPITAVSFHATVPKFGDNGLFLRHEVQKVEFKLGLGPCKETVEFLSVSHSIGWVNICQRTECGTKDFHYRVQDIIGRVVVARSKDPH</sequence>
<accession>A0AAF0GFH1</accession>
<name>A0AAF0GFH1_9CAUD</name>
<dbReference type="Proteomes" id="UP001224657">
    <property type="component" value="Segment"/>
</dbReference>
<protein>
    <submittedName>
        <fullName evidence="1">Uncharacterized protein</fullName>
    </submittedName>
</protein>
<dbReference type="EMBL" id="OQ716796">
    <property type="protein sequence ID" value="WGH15443.1"/>
    <property type="molecule type" value="Genomic_DNA"/>
</dbReference>
<evidence type="ECO:0000313" key="2">
    <source>
        <dbReference type="Proteomes" id="UP001224657"/>
    </source>
</evidence>
<dbReference type="Pfam" id="PF25755">
    <property type="entry name" value="Phage_T3_1_05"/>
    <property type="match status" value="1"/>
</dbReference>
<proteinExistence type="predicted"/>
<evidence type="ECO:0000313" key="1">
    <source>
        <dbReference type="EMBL" id="WGH15443.1"/>
    </source>
</evidence>
<dbReference type="InterPro" id="IPR058006">
    <property type="entry name" value="1.05"/>
</dbReference>
<reference evidence="1" key="1">
    <citation type="submission" date="2023-03" db="EMBL/GenBank/DDBJ databases">
        <authorList>
            <person name="Cao G."/>
            <person name="Liao Y."/>
        </authorList>
    </citation>
    <scope>NUCLEOTIDE SEQUENCE</scope>
    <source>
        <strain evidence="1">PSA6</strain>
    </source>
</reference>